<dbReference type="Pfam" id="PF00583">
    <property type="entry name" value="Acetyltransf_1"/>
    <property type="match status" value="1"/>
</dbReference>
<feature type="compositionally biased region" description="Pro residues" evidence="1">
    <location>
        <begin position="198"/>
        <end position="210"/>
    </location>
</feature>
<sequence length="236" mass="26217">MEVLPLHKHKEYLETCIEILNEFWPRSKSAREHSLNQSCDALPISLAFVRKHNHEVEVIGYSRIAAVQGIANACLVESVIVRESHRGKGLGRILMQLTENYAKVRYGVKTVYLNTLDQAGFYSKVGYIKCKPVISLGANANRLSEEMVQKLLGYSTISPDNQNIPVCSGEGANKIPEQSVKTDISSNFSDTVIIKTQAPPPPPPPPPPPSKLELSLNNRAVVRMNPDSVTWMKKDL</sequence>
<gene>
    <name evidence="3" type="ORF">GSLYS_00017938001</name>
</gene>
<dbReference type="CDD" id="cd04301">
    <property type="entry name" value="NAT_SF"/>
    <property type="match status" value="1"/>
</dbReference>
<dbReference type="InterPro" id="IPR039840">
    <property type="entry name" value="NAA80"/>
</dbReference>
<organism evidence="3 4">
    <name type="scientific">Lymnaea stagnalis</name>
    <name type="common">Great pond snail</name>
    <name type="synonym">Helix stagnalis</name>
    <dbReference type="NCBI Taxonomy" id="6523"/>
    <lineage>
        <taxon>Eukaryota</taxon>
        <taxon>Metazoa</taxon>
        <taxon>Spiralia</taxon>
        <taxon>Lophotrochozoa</taxon>
        <taxon>Mollusca</taxon>
        <taxon>Gastropoda</taxon>
        <taxon>Heterobranchia</taxon>
        <taxon>Euthyneura</taxon>
        <taxon>Panpulmonata</taxon>
        <taxon>Hygrophila</taxon>
        <taxon>Lymnaeoidea</taxon>
        <taxon>Lymnaeidae</taxon>
        <taxon>Lymnaea</taxon>
    </lineage>
</organism>
<comment type="caution">
    <text evidence="3">The sequence shown here is derived from an EMBL/GenBank/DDBJ whole genome shotgun (WGS) entry which is preliminary data.</text>
</comment>
<reference evidence="3 4" key="1">
    <citation type="submission" date="2024-04" db="EMBL/GenBank/DDBJ databases">
        <authorList>
            <consortium name="Genoscope - CEA"/>
            <person name="William W."/>
        </authorList>
    </citation>
    <scope>NUCLEOTIDE SEQUENCE [LARGE SCALE GENOMIC DNA]</scope>
</reference>
<evidence type="ECO:0000259" key="2">
    <source>
        <dbReference type="PROSITE" id="PS51186"/>
    </source>
</evidence>
<dbReference type="InterPro" id="IPR016181">
    <property type="entry name" value="Acyl_CoA_acyltransferase"/>
</dbReference>
<dbReference type="PROSITE" id="PS51186">
    <property type="entry name" value="GNAT"/>
    <property type="match status" value="1"/>
</dbReference>
<dbReference type="EMBL" id="CAXITT010000620">
    <property type="protein sequence ID" value="CAL1544425.1"/>
    <property type="molecule type" value="Genomic_DNA"/>
</dbReference>
<protein>
    <recommendedName>
        <fullName evidence="2">N-acetyltransferase domain-containing protein</fullName>
    </recommendedName>
</protein>
<dbReference type="GO" id="GO:0005737">
    <property type="term" value="C:cytoplasm"/>
    <property type="evidence" value="ECO:0007669"/>
    <property type="project" value="TreeGrafter"/>
</dbReference>
<evidence type="ECO:0000313" key="3">
    <source>
        <dbReference type="EMBL" id="CAL1544425.1"/>
    </source>
</evidence>
<dbReference type="Gene3D" id="3.40.630.30">
    <property type="match status" value="1"/>
</dbReference>
<dbReference type="Proteomes" id="UP001497497">
    <property type="component" value="Unassembled WGS sequence"/>
</dbReference>
<dbReference type="SUPFAM" id="SSF55729">
    <property type="entry name" value="Acyl-CoA N-acyltransferases (Nat)"/>
    <property type="match status" value="1"/>
</dbReference>
<dbReference type="GO" id="GO:0008080">
    <property type="term" value="F:N-acetyltransferase activity"/>
    <property type="evidence" value="ECO:0007669"/>
    <property type="project" value="InterPro"/>
</dbReference>
<evidence type="ECO:0000313" key="4">
    <source>
        <dbReference type="Proteomes" id="UP001497497"/>
    </source>
</evidence>
<dbReference type="AlphaFoldDB" id="A0AAV2IC57"/>
<proteinExistence type="predicted"/>
<accession>A0AAV2IC57</accession>
<dbReference type="PANTHER" id="PTHR13538:SF4">
    <property type="entry name" value="N-ALPHA-ACETYLTRANSFERASE 80"/>
    <property type="match status" value="1"/>
</dbReference>
<evidence type="ECO:0000256" key="1">
    <source>
        <dbReference type="SAM" id="MobiDB-lite"/>
    </source>
</evidence>
<feature type="region of interest" description="Disordered" evidence="1">
    <location>
        <begin position="194"/>
        <end position="213"/>
    </location>
</feature>
<dbReference type="PANTHER" id="PTHR13538">
    <property type="entry name" value="N-ACETYLTRANSFERASE 6"/>
    <property type="match status" value="1"/>
</dbReference>
<keyword evidence="4" id="KW-1185">Reference proteome</keyword>
<dbReference type="GO" id="GO:1905502">
    <property type="term" value="F:acetyl-CoA binding"/>
    <property type="evidence" value="ECO:0007669"/>
    <property type="project" value="TreeGrafter"/>
</dbReference>
<name>A0AAV2IC57_LYMST</name>
<dbReference type="InterPro" id="IPR000182">
    <property type="entry name" value="GNAT_dom"/>
</dbReference>
<feature type="domain" description="N-acetyltransferase" evidence="2">
    <location>
        <begin position="1"/>
        <end position="148"/>
    </location>
</feature>